<reference evidence="2" key="1">
    <citation type="submission" date="2015-08" db="EMBL/GenBank/DDBJ databases">
        <title>Genome sequencing project for genomic taxonomy and phylogenomics of Bacillus-like bacteria.</title>
        <authorList>
            <person name="Liu B."/>
            <person name="Wang J."/>
            <person name="Zhu Y."/>
            <person name="Liu G."/>
            <person name="Chen Q."/>
            <person name="Chen Z."/>
            <person name="Lan J."/>
            <person name="Che J."/>
            <person name="Ge C."/>
            <person name="Shi H."/>
            <person name="Pan Z."/>
            <person name="Liu X."/>
        </authorList>
    </citation>
    <scope>NUCLEOTIDE SEQUENCE [LARGE SCALE GENOMIC DNA]</scope>
    <source>
        <strain evidence="2">FJAT-4402</strain>
    </source>
</reference>
<gene>
    <name evidence="1" type="ORF">AM592_15500</name>
</gene>
<evidence type="ECO:0000313" key="2">
    <source>
        <dbReference type="Proteomes" id="UP000067625"/>
    </source>
</evidence>
<dbReference type="PROSITE" id="PS51257">
    <property type="entry name" value="PROKAR_LIPOPROTEIN"/>
    <property type="match status" value="1"/>
</dbReference>
<dbReference type="Proteomes" id="UP000067625">
    <property type="component" value="Chromosome"/>
</dbReference>
<dbReference type="RefSeq" id="WP_053604649.1">
    <property type="nucleotide sequence ID" value="NZ_CP012600.1"/>
</dbReference>
<evidence type="ECO:0000313" key="1">
    <source>
        <dbReference type="EMBL" id="ALC82837.1"/>
    </source>
</evidence>
<dbReference type="AlphaFoldDB" id="A0A0M4FIR6"/>
<dbReference type="EMBL" id="CP012600">
    <property type="protein sequence ID" value="ALC82837.1"/>
    <property type="molecule type" value="Genomic_DNA"/>
</dbReference>
<dbReference type="InterPro" id="IPR050490">
    <property type="entry name" value="Bact_solute-bd_prot1"/>
</dbReference>
<dbReference type="OrthoDB" id="9798191at2"/>
<dbReference type="STRING" id="1441095.AM592_15500"/>
<reference evidence="1 2" key="2">
    <citation type="journal article" date="2016" name="Int. J. Syst. Evol. Microbiol.">
        <title>Bacillus gobiensis sp. nov., isolated from a soil sample.</title>
        <authorList>
            <person name="Liu B."/>
            <person name="Liu G.H."/>
            <person name="Cetin S."/>
            <person name="Schumann P."/>
            <person name="Pan Z.Z."/>
            <person name="Chen Q.Q."/>
        </authorList>
    </citation>
    <scope>NUCLEOTIDE SEQUENCE [LARGE SCALE GENOMIC DNA]</scope>
    <source>
        <strain evidence="1 2">FJAT-4402</strain>
    </source>
</reference>
<accession>A0A0M4FIR6</accession>
<keyword evidence="2" id="KW-1185">Reference proteome</keyword>
<name>A0A0M4FIR6_9BACI</name>
<dbReference type="SUPFAM" id="SSF53850">
    <property type="entry name" value="Periplasmic binding protein-like II"/>
    <property type="match status" value="1"/>
</dbReference>
<sequence length="412" mass="45758">MHKLLLALTFIFIFLITGCSSNSSGNNEGDQTTISFVHWRGEDAEVFNKLIKKFEDENPTIKVKMSVIPSDQYTTVLQTRLRGGGAGDVFTSFPGAQFELLSKAGYFSDLTNKAFVKQYNQNLITNGQKDGKQLAVPYQLVFNQPVYNTAIFEKLNLKPPRDWEGFLQLCETLKENGYIPIAFPGDNAPAQFMNSMVMNNQPDENALRNLQDGNTKLSDQWWVKTLSQINELNEKGYFQNDVLGTKQDGAISLIAQEKAAMFAMGSFSISSIQQQNPDIELDSLAPITVPANEAKYEGIHTSTFMLAVNNQSKKKEAAEKFISFLSQKDIATEYANDTAQHVTVNDVTYTSPALKKLEPWINKKTLFQPRYTITNANVEKAVTGSIQDVLGGTSPEDAANKAQGLVDQNISN</sequence>
<proteinExistence type="predicted"/>
<dbReference type="Pfam" id="PF01547">
    <property type="entry name" value="SBP_bac_1"/>
    <property type="match status" value="1"/>
</dbReference>
<dbReference type="PATRIC" id="fig|1441095.3.peg.3418"/>
<dbReference type="InterPro" id="IPR006059">
    <property type="entry name" value="SBP"/>
</dbReference>
<dbReference type="Gene3D" id="3.40.190.10">
    <property type="entry name" value="Periplasmic binding protein-like II"/>
    <property type="match status" value="2"/>
</dbReference>
<organism evidence="1 2">
    <name type="scientific">Bacillus gobiensis</name>
    <dbReference type="NCBI Taxonomy" id="1441095"/>
    <lineage>
        <taxon>Bacteria</taxon>
        <taxon>Bacillati</taxon>
        <taxon>Bacillota</taxon>
        <taxon>Bacilli</taxon>
        <taxon>Bacillales</taxon>
        <taxon>Bacillaceae</taxon>
        <taxon>Bacillus</taxon>
    </lineage>
</organism>
<dbReference type="PANTHER" id="PTHR43649">
    <property type="entry name" value="ARABINOSE-BINDING PROTEIN-RELATED"/>
    <property type="match status" value="1"/>
</dbReference>
<protein>
    <submittedName>
        <fullName evidence="1">ABC transporter substrate-binding protein</fullName>
    </submittedName>
</protein>